<dbReference type="OrthoDB" id="5239982at2759"/>
<sequence length="169" mass="18106">MKSVCLITGLLSVAAATKNFHELAYADAIKEGVAEDCEFPAYFTVTDFKTFTPTSSKDTEVTFGFSDADTQITTTCSLNSTSTNIAEEGRTPEYACDNSLVDFYWSNNKLTMVEVTCPKSATQYLVSGSWIPKLSCQNCTDGVGCATTGNETTHQGSFTSIDPESSGSS</sequence>
<keyword evidence="1" id="KW-0732">Signal</keyword>
<comment type="caution">
    <text evidence="2">The sequence shown here is derived from an EMBL/GenBank/DDBJ whole genome shotgun (WGS) entry which is preliminary data.</text>
</comment>
<evidence type="ECO:0000313" key="3">
    <source>
        <dbReference type="Proteomes" id="UP000283895"/>
    </source>
</evidence>
<reference evidence="2 3" key="1">
    <citation type="submission" date="2015-09" db="EMBL/GenBank/DDBJ databases">
        <title>Host preference determinants of Valsa canker pathogens revealed by comparative genomics.</title>
        <authorList>
            <person name="Yin Z."/>
            <person name="Huang L."/>
        </authorList>
    </citation>
    <scope>NUCLEOTIDE SEQUENCE [LARGE SCALE GENOMIC DNA]</scope>
    <source>
        <strain evidence="2 3">03-1</strain>
    </source>
</reference>
<dbReference type="AlphaFoldDB" id="A0A423X4X4"/>
<feature type="chain" id="PRO_5019308791" description="AA1-like domain-containing protein" evidence="1">
    <location>
        <begin position="17"/>
        <end position="169"/>
    </location>
</feature>
<evidence type="ECO:0008006" key="4">
    <source>
        <dbReference type="Google" id="ProtNLM"/>
    </source>
</evidence>
<dbReference type="STRING" id="356882.A0A423X4X4"/>
<keyword evidence="3" id="KW-1185">Reference proteome</keyword>
<dbReference type="Proteomes" id="UP000283895">
    <property type="component" value="Unassembled WGS sequence"/>
</dbReference>
<protein>
    <recommendedName>
        <fullName evidence="4">AA1-like domain-containing protein</fullName>
    </recommendedName>
</protein>
<gene>
    <name evidence="2" type="ORF">VMCG_01052</name>
</gene>
<dbReference type="EMBL" id="LKEA01000002">
    <property type="protein sequence ID" value="ROW10999.1"/>
    <property type="molecule type" value="Genomic_DNA"/>
</dbReference>
<evidence type="ECO:0000313" key="2">
    <source>
        <dbReference type="EMBL" id="ROW10999.1"/>
    </source>
</evidence>
<accession>A0A423X4X4</accession>
<feature type="signal peptide" evidence="1">
    <location>
        <begin position="1"/>
        <end position="16"/>
    </location>
</feature>
<organism evidence="2 3">
    <name type="scientific">Cytospora schulzeri</name>
    <dbReference type="NCBI Taxonomy" id="448051"/>
    <lineage>
        <taxon>Eukaryota</taxon>
        <taxon>Fungi</taxon>
        <taxon>Dikarya</taxon>
        <taxon>Ascomycota</taxon>
        <taxon>Pezizomycotina</taxon>
        <taxon>Sordariomycetes</taxon>
        <taxon>Sordariomycetidae</taxon>
        <taxon>Diaporthales</taxon>
        <taxon>Cytosporaceae</taxon>
        <taxon>Cytospora</taxon>
    </lineage>
</organism>
<proteinExistence type="predicted"/>
<name>A0A423X4X4_9PEZI</name>
<evidence type="ECO:0000256" key="1">
    <source>
        <dbReference type="SAM" id="SignalP"/>
    </source>
</evidence>